<dbReference type="PANTHER" id="PTHR48098:SF3">
    <property type="entry name" value="IRON(III) ENTEROBACTIN ESTERASE"/>
    <property type="match status" value="1"/>
</dbReference>
<dbReference type="OrthoDB" id="184793at2759"/>
<dbReference type="InterPro" id="IPR050583">
    <property type="entry name" value="Mycobacterial_A85_antigen"/>
</dbReference>
<accession>A0A9W7DWW3</accession>
<dbReference type="SUPFAM" id="SSF53474">
    <property type="entry name" value="alpha/beta-Hydrolases"/>
    <property type="match status" value="1"/>
</dbReference>
<dbReference type="Proteomes" id="UP001165082">
    <property type="component" value="Unassembled WGS sequence"/>
</dbReference>
<keyword evidence="3" id="KW-1185">Reference proteome</keyword>
<feature type="chain" id="PRO_5040772471" evidence="1">
    <location>
        <begin position="18"/>
        <end position="610"/>
    </location>
</feature>
<comment type="caution">
    <text evidence="2">The sequence shown here is derived from an EMBL/GenBank/DDBJ whole genome shotgun (WGS) entry which is preliminary data.</text>
</comment>
<evidence type="ECO:0000313" key="2">
    <source>
        <dbReference type="EMBL" id="GMH57125.1"/>
    </source>
</evidence>
<dbReference type="Gene3D" id="3.40.50.1820">
    <property type="entry name" value="alpha/beta hydrolase"/>
    <property type="match status" value="1"/>
</dbReference>
<evidence type="ECO:0000256" key="1">
    <source>
        <dbReference type="SAM" id="SignalP"/>
    </source>
</evidence>
<sequence>MLLALVTLLSFANAALASTEVTVKLSDKILEEEGDVNGRVRVYFSIIKPDRDSSSKGPMYENADEQDTNQVFGFDARFSTTSTTSELPEEAYGYPLSRFADLNALPAQSYSVQVELARFKEVRRQGLPPTFLPTSCVSKDGSNGAYEKPDGTIYSKPVVWKPGTPLALTLSEVIPDSTPSSRGCAGLGDGVDSDWIKTVRITSSALSEFYQNSTDATLEACVLLPFGFDDHSDAKYPLVLANGHYNPTFNPGGEFIEEKPECNDPDDYACVSAWYGYYLFSNWTAPSSTPMENARVLLVTINHPTSFFDDSYAVDSQAMGPYGTAIMNELIPEVERRFRGLGEGWARGLMGGSTGGWESAAHMILYPDMFSYSLAACPDSVTFSRHTSVNMYEQDNAYYYNSDFKRTPTPGYRDGYSGQSIDYVFPAGDIISTFREMNLRELALGDNGLSCGQCDAWEAVWSPVDTSTGYAKRAYDKETGVIDNDVVEYWKKYDLARVLVDRWDELKDHVAGKLHFAAGGSDSFYLNNGVYDFQRLLEESVGLDHGVTFTYGAHDGLGMQHCFRGYEYDQEGKVQPNSITRLTYVQDVVPKMVESWVANAPEGADMSWRY</sequence>
<dbReference type="EMBL" id="BRXZ01000904">
    <property type="protein sequence ID" value="GMH57125.1"/>
    <property type="molecule type" value="Genomic_DNA"/>
</dbReference>
<keyword evidence="1" id="KW-0732">Signal</keyword>
<protein>
    <submittedName>
        <fullName evidence="2">Uncharacterized protein</fullName>
    </submittedName>
</protein>
<dbReference type="AlphaFoldDB" id="A0A9W7DWW3"/>
<name>A0A9W7DWW3_9STRA</name>
<dbReference type="PANTHER" id="PTHR48098">
    <property type="entry name" value="ENTEROCHELIN ESTERASE-RELATED"/>
    <property type="match status" value="1"/>
</dbReference>
<proteinExistence type="predicted"/>
<reference evidence="2" key="1">
    <citation type="submission" date="2022-07" db="EMBL/GenBank/DDBJ databases">
        <title>Genome analysis of Parmales, a sister group of diatoms, reveals the evolutionary specialization of diatoms from phago-mixotrophs to photoautotrophs.</title>
        <authorList>
            <person name="Ban H."/>
            <person name="Sato S."/>
            <person name="Yoshikawa S."/>
            <person name="Kazumasa Y."/>
            <person name="Nakamura Y."/>
            <person name="Ichinomiya M."/>
            <person name="Saitoh K."/>
            <person name="Sato N."/>
            <person name="Blanc-Mathieu R."/>
            <person name="Endo H."/>
            <person name="Kuwata A."/>
            <person name="Ogata H."/>
        </authorList>
    </citation>
    <scope>NUCLEOTIDE SEQUENCE</scope>
</reference>
<feature type="signal peptide" evidence="1">
    <location>
        <begin position="1"/>
        <end position="17"/>
    </location>
</feature>
<dbReference type="InterPro" id="IPR029058">
    <property type="entry name" value="AB_hydrolase_fold"/>
</dbReference>
<gene>
    <name evidence="2" type="ORF">TrRE_jg1636</name>
</gene>
<organism evidence="2 3">
    <name type="scientific">Triparma retinervis</name>
    <dbReference type="NCBI Taxonomy" id="2557542"/>
    <lineage>
        <taxon>Eukaryota</taxon>
        <taxon>Sar</taxon>
        <taxon>Stramenopiles</taxon>
        <taxon>Ochrophyta</taxon>
        <taxon>Bolidophyceae</taxon>
        <taxon>Parmales</taxon>
        <taxon>Triparmaceae</taxon>
        <taxon>Triparma</taxon>
    </lineage>
</organism>
<evidence type="ECO:0000313" key="3">
    <source>
        <dbReference type="Proteomes" id="UP001165082"/>
    </source>
</evidence>